<keyword evidence="3" id="KW-1185">Reference proteome</keyword>
<accession>A0A6F8SMK4</accession>
<dbReference type="AlphaFoldDB" id="A0A6F8SMK4"/>
<dbReference type="Proteomes" id="UP000501727">
    <property type="component" value="Chromosome"/>
</dbReference>
<name>A0A6F8SMK4_9ACTN</name>
<evidence type="ECO:0000313" key="2">
    <source>
        <dbReference type="EMBL" id="BCA89518.1"/>
    </source>
</evidence>
<evidence type="ECO:0000256" key="1">
    <source>
        <dbReference type="SAM" id="MobiDB-lite"/>
    </source>
</evidence>
<proteinExistence type="predicted"/>
<protein>
    <submittedName>
        <fullName evidence="2">Uncharacterized protein</fullName>
    </submittedName>
</protein>
<sequence>MSKKRKKAHPVQPVKPKGNVVWRQSAEEATLASKPRYNGFACGHGAHGSAKYSRARAKQAWKRQMRQEGASRGSFPFSVLALVAADRCRKNGAGLRRVWHRVPSRPIISQLLIAGSMG</sequence>
<dbReference type="EMBL" id="AP022829">
    <property type="protein sequence ID" value="BCA89518.1"/>
    <property type="molecule type" value="Genomic_DNA"/>
</dbReference>
<feature type="region of interest" description="Disordered" evidence="1">
    <location>
        <begin position="1"/>
        <end position="22"/>
    </location>
</feature>
<evidence type="ECO:0000313" key="3">
    <source>
        <dbReference type="Proteomes" id="UP000501727"/>
    </source>
</evidence>
<organism evidence="2 3">
    <name type="scientific">Adlercreutzia hattorii</name>
    <dbReference type="NCBI Taxonomy" id="2707299"/>
    <lineage>
        <taxon>Bacteria</taxon>
        <taxon>Bacillati</taxon>
        <taxon>Actinomycetota</taxon>
        <taxon>Coriobacteriia</taxon>
        <taxon>Eggerthellales</taxon>
        <taxon>Eggerthellaceae</taxon>
        <taxon>Adlercreutzia</taxon>
    </lineage>
</organism>
<dbReference type="KEGG" id="ahat:ADCFC_21370"/>
<dbReference type="RefSeq" id="WP_173114417.1">
    <property type="nucleotide sequence ID" value="NZ_AP022829.1"/>
</dbReference>
<reference evidence="3" key="2">
    <citation type="submission" date="2020-03" db="EMBL/GenBank/DDBJ databases">
        <title>Complete Genome Sequence of Adlercreutzia sp. strain 8CFCBH1 Producing Equol, Isolated from Healthy Japanese Feces.</title>
        <authorList>
            <person name="Ogata Y."/>
            <person name="Sakamoto M."/>
            <person name="Ohkuma M."/>
            <person name="Hattori M."/>
            <person name="Suda W."/>
        </authorList>
    </citation>
    <scope>NUCLEOTIDE SEQUENCE [LARGE SCALE GENOMIC DNA]</scope>
    <source>
        <strain evidence="3">8CFCBH1</strain>
    </source>
</reference>
<gene>
    <name evidence="2" type="ORF">ADCFC_20150</name>
</gene>
<reference evidence="3" key="1">
    <citation type="journal article" date="2020" name="Microbiol. Resour. Announc.">
        <title>Complete Genome Sequence of Adlercreutzia sp. Strain 8CFCBH1, a Potent Producer of Equol, Isolated from Healthy Japanese Feces.</title>
        <authorList>
            <person name="Ogata Y."/>
            <person name="Sakamoto M."/>
            <person name="Ohkuma M."/>
            <person name="Hattori M."/>
            <person name="Suda W."/>
        </authorList>
    </citation>
    <scope>NUCLEOTIDE SEQUENCE [LARGE SCALE GENOMIC DNA]</scope>
    <source>
        <strain evidence="3">8CFCBH1</strain>
    </source>
</reference>